<feature type="domain" description="CNNM transmembrane" evidence="13">
    <location>
        <begin position="58"/>
        <end position="256"/>
    </location>
</feature>
<feature type="transmembrane region" description="Helical" evidence="11">
    <location>
        <begin position="157"/>
        <end position="181"/>
    </location>
</feature>
<feature type="transmembrane region" description="Helical" evidence="11">
    <location>
        <begin position="117"/>
        <end position="137"/>
    </location>
</feature>
<dbReference type="Pfam" id="PF03471">
    <property type="entry name" value="CorC_HlyC"/>
    <property type="match status" value="1"/>
</dbReference>
<sequence>MVFLAATKSCLRLLSRVLMCAIRKRRVEAVSHNDSSNLLAAIGGVGRYSAADVATIASVDPLLRNCLLVVLFILLGACFSAAEMALVSLRPTQIEELAGRGGAGRTVKRLTADSNQFLSAVQVGVTIAGFFSASFGAAQIAPALAPALSALGVGRAAAASIAFVVVTLLIAYLSVVVGELVPKRIAMQSAQTVALLVARPLAAITTALRPVIWLLGVSTNALLRGLGCNPAAREESVGLGELRALVQAQESLGAEERRMVLDLLEVGERTVAEAMTPRTEVEFVGANLSVAQARASLAGLEHSRYPVRRGRDDDDVVGYVHLRDLIAPADDSLTVGALARELLLLPASVPMVSALSQMRAARAHIALVVDEYGGTDGIVTLEDLVEEFAGQIADEYDREEPAVVRRGDAVVIGGLATRAEVARALGRELPAGPFDTLGGFMMLELGRMPRADDVVAWDGLRLRVVAMDGRRVDRVEVVSARKRRDT</sequence>
<dbReference type="InterPro" id="IPR044751">
    <property type="entry name" value="Ion_transp-like_CBS"/>
</dbReference>
<evidence type="ECO:0000313" key="15">
    <source>
        <dbReference type="Proteomes" id="UP000184291"/>
    </source>
</evidence>
<keyword evidence="15" id="KW-1185">Reference proteome</keyword>
<dbReference type="Proteomes" id="UP000184291">
    <property type="component" value="Unassembled WGS sequence"/>
</dbReference>
<dbReference type="Pfam" id="PF00571">
    <property type="entry name" value="CBS"/>
    <property type="match status" value="2"/>
</dbReference>
<evidence type="ECO:0000313" key="14">
    <source>
        <dbReference type="EMBL" id="SHE25181.1"/>
    </source>
</evidence>
<dbReference type="Pfam" id="PF01595">
    <property type="entry name" value="CNNM"/>
    <property type="match status" value="1"/>
</dbReference>
<dbReference type="PANTHER" id="PTHR43099">
    <property type="entry name" value="UPF0053 PROTEIN YRKA"/>
    <property type="match status" value="1"/>
</dbReference>
<accession>A0A1M4RZ22</accession>
<dbReference type="InterPro" id="IPR000644">
    <property type="entry name" value="CBS_dom"/>
</dbReference>
<dbReference type="InterPro" id="IPR016169">
    <property type="entry name" value="FAD-bd_PCMH_sub2"/>
</dbReference>
<evidence type="ECO:0000259" key="13">
    <source>
        <dbReference type="PROSITE" id="PS51846"/>
    </source>
</evidence>
<feature type="domain" description="CBS" evidence="12">
    <location>
        <begin position="338"/>
        <end position="395"/>
    </location>
</feature>
<dbReference type="PANTHER" id="PTHR43099:SF5">
    <property type="entry name" value="HLYC_CORC FAMILY TRANSPORTER"/>
    <property type="match status" value="1"/>
</dbReference>
<evidence type="ECO:0000256" key="5">
    <source>
        <dbReference type="ARBA" id="ARBA00022737"/>
    </source>
</evidence>
<dbReference type="AlphaFoldDB" id="A0A1M4RZ22"/>
<evidence type="ECO:0000259" key="12">
    <source>
        <dbReference type="PROSITE" id="PS51371"/>
    </source>
</evidence>
<dbReference type="SUPFAM" id="SSF54631">
    <property type="entry name" value="CBS-domain pair"/>
    <property type="match status" value="1"/>
</dbReference>
<dbReference type="SMART" id="SM01091">
    <property type="entry name" value="CorC_HlyC"/>
    <property type="match status" value="1"/>
</dbReference>
<evidence type="ECO:0000256" key="7">
    <source>
        <dbReference type="ARBA" id="ARBA00023122"/>
    </source>
</evidence>
<evidence type="ECO:0000256" key="6">
    <source>
        <dbReference type="ARBA" id="ARBA00022989"/>
    </source>
</evidence>
<dbReference type="Gene3D" id="3.10.580.10">
    <property type="entry name" value="CBS-domain"/>
    <property type="match status" value="1"/>
</dbReference>
<keyword evidence="5" id="KW-0677">Repeat</keyword>
<organism evidence="14 15">
    <name type="scientific">Actinomyces glycerinitolerans</name>
    <dbReference type="NCBI Taxonomy" id="1892869"/>
    <lineage>
        <taxon>Bacteria</taxon>
        <taxon>Bacillati</taxon>
        <taxon>Actinomycetota</taxon>
        <taxon>Actinomycetes</taxon>
        <taxon>Actinomycetales</taxon>
        <taxon>Actinomycetaceae</taxon>
        <taxon>Actinomyces</taxon>
    </lineage>
</organism>
<proteinExistence type="inferred from homology"/>
<comment type="similarity">
    <text evidence="2">Belongs to the UPF0053 family.</text>
</comment>
<dbReference type="GO" id="GO:0050660">
    <property type="term" value="F:flavin adenine dinucleotide binding"/>
    <property type="evidence" value="ECO:0007669"/>
    <property type="project" value="InterPro"/>
</dbReference>
<feature type="transmembrane region" description="Helical" evidence="11">
    <location>
        <begin position="193"/>
        <end position="215"/>
    </location>
</feature>
<protein>
    <submittedName>
        <fullName evidence="14">Uncharacterized protein</fullName>
    </submittedName>
</protein>
<dbReference type="GO" id="GO:0005886">
    <property type="term" value="C:plasma membrane"/>
    <property type="evidence" value="ECO:0007669"/>
    <property type="project" value="UniProtKB-SubCell"/>
</dbReference>
<evidence type="ECO:0000256" key="9">
    <source>
        <dbReference type="PROSITE-ProRule" id="PRU00703"/>
    </source>
</evidence>
<evidence type="ECO:0000256" key="3">
    <source>
        <dbReference type="ARBA" id="ARBA00022475"/>
    </source>
</evidence>
<dbReference type="InterPro" id="IPR051676">
    <property type="entry name" value="UPF0053_domain"/>
</dbReference>
<name>A0A1M4RZ22_9ACTO</name>
<keyword evidence="3" id="KW-1003">Cell membrane</keyword>
<gene>
    <name evidence="14" type="ORF">ACGLYG10_1396</name>
</gene>
<evidence type="ECO:0000256" key="11">
    <source>
        <dbReference type="SAM" id="Phobius"/>
    </source>
</evidence>
<dbReference type="EMBL" id="FQTT01000010">
    <property type="protein sequence ID" value="SHE25181.1"/>
    <property type="molecule type" value="Genomic_DNA"/>
</dbReference>
<dbReference type="SUPFAM" id="SSF56176">
    <property type="entry name" value="FAD-binding/transporter-associated domain-like"/>
    <property type="match status" value="1"/>
</dbReference>
<dbReference type="InterPro" id="IPR036318">
    <property type="entry name" value="FAD-bd_PCMH-like_sf"/>
</dbReference>
<comment type="subcellular location">
    <subcellularLocation>
        <location evidence="1">Cell membrane</location>
        <topology evidence="1">Multi-pass membrane protein</topology>
    </subcellularLocation>
</comment>
<dbReference type="InterPro" id="IPR046342">
    <property type="entry name" value="CBS_dom_sf"/>
</dbReference>
<evidence type="ECO:0000256" key="1">
    <source>
        <dbReference type="ARBA" id="ARBA00004651"/>
    </source>
</evidence>
<dbReference type="PROSITE" id="PS51371">
    <property type="entry name" value="CBS"/>
    <property type="match status" value="2"/>
</dbReference>
<dbReference type="InterPro" id="IPR005170">
    <property type="entry name" value="Transptr-assoc_dom"/>
</dbReference>
<evidence type="ECO:0000256" key="2">
    <source>
        <dbReference type="ARBA" id="ARBA00006337"/>
    </source>
</evidence>
<dbReference type="CDD" id="cd04590">
    <property type="entry name" value="CBS_pair_CorC_HlyC_assoc"/>
    <property type="match status" value="1"/>
</dbReference>
<keyword evidence="6 10" id="KW-1133">Transmembrane helix</keyword>
<keyword evidence="7 9" id="KW-0129">CBS domain</keyword>
<keyword evidence="4 10" id="KW-0812">Transmembrane</keyword>
<feature type="transmembrane region" description="Helical" evidence="11">
    <location>
        <begin position="67"/>
        <end position="87"/>
    </location>
</feature>
<evidence type="ECO:0000256" key="8">
    <source>
        <dbReference type="ARBA" id="ARBA00023136"/>
    </source>
</evidence>
<evidence type="ECO:0000256" key="4">
    <source>
        <dbReference type="ARBA" id="ARBA00022692"/>
    </source>
</evidence>
<keyword evidence="8 10" id="KW-0472">Membrane</keyword>
<reference evidence="15" key="1">
    <citation type="submission" date="2016-09" db="EMBL/GenBank/DDBJ databases">
        <authorList>
            <person name="Strepis N."/>
        </authorList>
    </citation>
    <scope>NUCLEOTIDE SEQUENCE [LARGE SCALE GENOMIC DNA]</scope>
</reference>
<dbReference type="PROSITE" id="PS51846">
    <property type="entry name" value="CNNM"/>
    <property type="match status" value="1"/>
</dbReference>
<evidence type="ECO:0000256" key="10">
    <source>
        <dbReference type="PROSITE-ProRule" id="PRU01193"/>
    </source>
</evidence>
<feature type="domain" description="CBS" evidence="12">
    <location>
        <begin position="275"/>
        <end position="335"/>
    </location>
</feature>
<dbReference type="InterPro" id="IPR002550">
    <property type="entry name" value="CNNM"/>
</dbReference>
<dbReference type="Gene3D" id="3.30.465.10">
    <property type="match status" value="1"/>
</dbReference>
<dbReference type="STRING" id="1892869.ACGLYG10_1396"/>